<dbReference type="Proteomes" id="UP000483286">
    <property type="component" value="Unassembled WGS sequence"/>
</dbReference>
<evidence type="ECO:0000313" key="6">
    <source>
        <dbReference type="EMBL" id="MVN85640.1"/>
    </source>
</evidence>
<protein>
    <submittedName>
        <fullName evidence="6">Alpha/beta fold hydrolase</fullName>
    </submittedName>
</protein>
<proteinExistence type="inferred from homology"/>
<organism evidence="6 7">
    <name type="scientific">Deinococcus arboris</name>
    <dbReference type="NCBI Taxonomy" id="2682977"/>
    <lineage>
        <taxon>Bacteria</taxon>
        <taxon>Thermotogati</taxon>
        <taxon>Deinococcota</taxon>
        <taxon>Deinococci</taxon>
        <taxon>Deinococcales</taxon>
        <taxon>Deinococcaceae</taxon>
        <taxon>Deinococcus</taxon>
    </lineage>
</organism>
<feature type="active site" description="Proton acceptor" evidence="4">
    <location>
        <position position="368"/>
    </location>
</feature>
<feature type="active site" description="Nucleophile" evidence="4">
    <location>
        <position position="185"/>
    </location>
</feature>
<dbReference type="Gene3D" id="3.40.50.1820">
    <property type="entry name" value="alpha/beta hydrolase"/>
    <property type="match status" value="1"/>
</dbReference>
<evidence type="ECO:0000256" key="2">
    <source>
        <dbReference type="ARBA" id="ARBA00022797"/>
    </source>
</evidence>
<keyword evidence="3 6" id="KW-0378">Hydrolase</keyword>
<dbReference type="AlphaFoldDB" id="A0A7C9LRT3"/>
<keyword evidence="7" id="KW-1185">Reference proteome</keyword>
<dbReference type="SUPFAM" id="SSF53474">
    <property type="entry name" value="alpha/beta-Hydrolases"/>
    <property type="match status" value="1"/>
</dbReference>
<dbReference type="InterPro" id="IPR000639">
    <property type="entry name" value="Epox_hydrolase-like"/>
</dbReference>
<dbReference type="PANTHER" id="PTHR21661">
    <property type="entry name" value="EPOXIDE HYDROLASE 1-RELATED"/>
    <property type="match status" value="1"/>
</dbReference>
<comment type="caution">
    <text evidence="6">The sequence shown here is derived from an EMBL/GenBank/DDBJ whole genome shotgun (WGS) entry which is preliminary data.</text>
</comment>
<feature type="domain" description="Epoxide hydrolase N-terminal" evidence="5">
    <location>
        <begin position="14"/>
        <end position="117"/>
    </location>
</feature>
<dbReference type="InterPro" id="IPR016292">
    <property type="entry name" value="Epoxide_hydrolase"/>
</dbReference>
<dbReference type="GO" id="GO:0004301">
    <property type="term" value="F:epoxide hydrolase activity"/>
    <property type="evidence" value="ECO:0007669"/>
    <property type="project" value="TreeGrafter"/>
</dbReference>
<reference evidence="6 7" key="1">
    <citation type="submission" date="2019-12" db="EMBL/GenBank/DDBJ databases">
        <title>Deinococcus sp. HMF7620 Genome sequencing and assembly.</title>
        <authorList>
            <person name="Kang H."/>
            <person name="Kim H."/>
            <person name="Joh K."/>
        </authorList>
    </citation>
    <scope>NUCLEOTIDE SEQUENCE [LARGE SCALE GENOMIC DNA]</scope>
    <source>
        <strain evidence="6 7">HMF7620</strain>
    </source>
</reference>
<dbReference type="InterPro" id="IPR010497">
    <property type="entry name" value="Epoxide_hydro_N"/>
</dbReference>
<dbReference type="GO" id="GO:0097176">
    <property type="term" value="P:epoxide metabolic process"/>
    <property type="evidence" value="ECO:0007669"/>
    <property type="project" value="TreeGrafter"/>
</dbReference>
<gene>
    <name evidence="6" type="ORF">GO986_02560</name>
</gene>
<dbReference type="EMBL" id="WQLB01000002">
    <property type="protein sequence ID" value="MVN85640.1"/>
    <property type="molecule type" value="Genomic_DNA"/>
</dbReference>
<dbReference type="InterPro" id="IPR029058">
    <property type="entry name" value="AB_hydrolase_fold"/>
</dbReference>
<dbReference type="PRINTS" id="PR00412">
    <property type="entry name" value="EPOXHYDRLASE"/>
</dbReference>
<dbReference type="Pfam" id="PF06441">
    <property type="entry name" value="EHN"/>
    <property type="match status" value="1"/>
</dbReference>
<evidence type="ECO:0000256" key="4">
    <source>
        <dbReference type="PIRSR" id="PIRSR001112-1"/>
    </source>
</evidence>
<dbReference type="PANTHER" id="PTHR21661:SF35">
    <property type="entry name" value="EPOXIDE HYDROLASE"/>
    <property type="match status" value="1"/>
</dbReference>
<evidence type="ECO:0000313" key="7">
    <source>
        <dbReference type="Proteomes" id="UP000483286"/>
    </source>
</evidence>
<dbReference type="PIRSF" id="PIRSF001112">
    <property type="entry name" value="Epoxide_hydrolase"/>
    <property type="match status" value="1"/>
</dbReference>
<comment type="similarity">
    <text evidence="1">Belongs to the peptidase S33 family.</text>
</comment>
<sequence>MVTELSEGCQGRSEPFRVQFSQDLRADLRHRLAAVRWSDAVTADWRYGMNPEVLRTLIGHWRTSYDFDAAEERLNAIPQFRVEIDGFGVHYLLLKGRGPRPRPLLLMNGWPSSFAEYQRLAPRLADPEAFGGAADESFDVIMPALPGFGFSDRPRQPHQVLAEDLFHRLMTEELGYTQYFASGTDIGAGVATRLAMKFPRAVTGIHLSAVADPPLTPASRPLSPAETYYLAQADQWAREEGAYEHVHYTRPQTLAFALSDSPVGLASWIVEKFALWSDHGAGEDVLQVFPLDLLIDNLMIYWATETIGSSMRYYFDDRHFRSPLAAEDHVNVPTAVCMWPADLVTAPREWAERFYDVRQYSRPARGGHFPAWEAPEVYAEDFRAFVRALATG</sequence>
<evidence type="ECO:0000259" key="5">
    <source>
        <dbReference type="Pfam" id="PF06441"/>
    </source>
</evidence>
<keyword evidence="2" id="KW-0058">Aromatic hydrocarbons catabolism</keyword>
<accession>A0A7C9LRT3</accession>
<evidence type="ECO:0000256" key="3">
    <source>
        <dbReference type="ARBA" id="ARBA00022801"/>
    </source>
</evidence>
<evidence type="ECO:0000256" key="1">
    <source>
        <dbReference type="ARBA" id="ARBA00010088"/>
    </source>
</evidence>
<name>A0A7C9LRT3_9DEIO</name>
<feature type="active site" description="Proton donor" evidence="4">
    <location>
        <position position="314"/>
    </location>
</feature>